<dbReference type="GO" id="GO:0008444">
    <property type="term" value="F:CDP-diacylglycerol-glycerol-3-phosphate 3-phosphatidyltransferase activity"/>
    <property type="evidence" value="ECO:0007669"/>
    <property type="project" value="UniProtKB-EC"/>
</dbReference>
<dbReference type="InterPro" id="IPR050324">
    <property type="entry name" value="CDP-alcohol_PTase-I"/>
</dbReference>
<keyword evidence="9" id="KW-0443">Lipid metabolism</keyword>
<dbReference type="Gene3D" id="1.20.120.1760">
    <property type="match status" value="1"/>
</dbReference>
<evidence type="ECO:0000256" key="11">
    <source>
        <dbReference type="ARBA" id="ARBA00023209"/>
    </source>
</evidence>
<dbReference type="RefSeq" id="WP_142934222.1">
    <property type="nucleotide sequence ID" value="NZ_ML660170.1"/>
</dbReference>
<feature type="transmembrane region" description="Helical" evidence="15">
    <location>
        <begin position="33"/>
        <end position="51"/>
    </location>
</feature>
<keyword evidence="17" id="KW-1185">Reference proteome</keyword>
<dbReference type="InterPro" id="IPR043130">
    <property type="entry name" value="CDP-OH_PTrfase_TM_dom"/>
</dbReference>
<keyword evidence="11" id="KW-0594">Phospholipid biosynthesis</keyword>
<keyword evidence="7 15" id="KW-0812">Transmembrane</keyword>
<keyword evidence="6" id="KW-0444">Lipid biosynthesis</keyword>
<keyword evidence="16" id="KW-0808">Transferase</keyword>
<protein>
    <recommendedName>
        <fullName evidence="5">CDP-diacylglycerol--glycerol-3-phosphate 3-phosphatidyltransferase</fullName>
        <ecNumber evidence="4">2.7.8.5</ecNumber>
    </recommendedName>
</protein>
<organism evidence="16 17">
    <name type="scientific">Aliikangiella coralliicola</name>
    <dbReference type="NCBI Taxonomy" id="2592383"/>
    <lineage>
        <taxon>Bacteria</taxon>
        <taxon>Pseudomonadati</taxon>
        <taxon>Pseudomonadota</taxon>
        <taxon>Gammaproteobacteria</taxon>
        <taxon>Oceanospirillales</taxon>
        <taxon>Pleioneaceae</taxon>
        <taxon>Aliikangiella</taxon>
    </lineage>
</organism>
<feature type="transmembrane region" description="Helical" evidence="15">
    <location>
        <begin position="71"/>
        <end position="100"/>
    </location>
</feature>
<evidence type="ECO:0000313" key="17">
    <source>
        <dbReference type="Proteomes" id="UP000315439"/>
    </source>
</evidence>
<gene>
    <name evidence="16" type="ORF">FLL46_23260</name>
</gene>
<dbReference type="PIRSF" id="PIRSF000847">
    <property type="entry name" value="Phos_ph_gly_syn"/>
    <property type="match status" value="1"/>
</dbReference>
<evidence type="ECO:0000313" key="16">
    <source>
        <dbReference type="EMBL" id="TQV84533.1"/>
    </source>
</evidence>
<evidence type="ECO:0000256" key="12">
    <source>
        <dbReference type="ARBA" id="ARBA00023264"/>
    </source>
</evidence>
<dbReference type="InterPro" id="IPR000462">
    <property type="entry name" value="CDP-OH_P_trans"/>
</dbReference>
<feature type="region of interest" description="Disordered" evidence="14">
    <location>
        <begin position="184"/>
        <end position="208"/>
    </location>
</feature>
<comment type="similarity">
    <text evidence="3">Belongs to the CDP-alcohol phosphatidyltransferase class-I family.</text>
</comment>
<sequence length="208" mass="23242">MNWSMLPNFITLLRVVLLVPLSLLLLDENYTYALMLFIVAGFSDALDGFLAKHFSWVSRFGAIVDPLADKALLVVTMTILVINGVLSWTLLIVVAIRDIFIVAGAYYYHYRLGPYKMQPSYLSKFNTFIQLLLVSGLLVSLGYHPIPPTFITVLIWLTYFTTVSSGVHYGVVWGKKFKQELQLKKESQHGNDEADKAGENSGEGESAG</sequence>
<evidence type="ECO:0000256" key="14">
    <source>
        <dbReference type="SAM" id="MobiDB-lite"/>
    </source>
</evidence>
<dbReference type="Proteomes" id="UP000315439">
    <property type="component" value="Unassembled WGS sequence"/>
</dbReference>
<feature type="transmembrane region" description="Helical" evidence="15">
    <location>
        <begin position="121"/>
        <end position="143"/>
    </location>
</feature>
<feature type="compositionally biased region" description="Low complexity" evidence="14">
    <location>
        <begin position="199"/>
        <end position="208"/>
    </location>
</feature>
<evidence type="ECO:0000256" key="3">
    <source>
        <dbReference type="ARBA" id="ARBA00010441"/>
    </source>
</evidence>
<feature type="transmembrane region" description="Helical" evidence="15">
    <location>
        <begin position="6"/>
        <end position="26"/>
    </location>
</feature>
<dbReference type="EMBL" id="VIKS01000014">
    <property type="protein sequence ID" value="TQV84533.1"/>
    <property type="molecule type" value="Genomic_DNA"/>
</dbReference>
<evidence type="ECO:0000256" key="7">
    <source>
        <dbReference type="ARBA" id="ARBA00022692"/>
    </source>
</evidence>
<comment type="subcellular location">
    <subcellularLocation>
        <location evidence="1">Membrane</location>
        <topology evidence="1">Multi-pass membrane protein</topology>
    </subcellularLocation>
</comment>
<evidence type="ECO:0000256" key="2">
    <source>
        <dbReference type="ARBA" id="ARBA00005042"/>
    </source>
</evidence>
<keyword evidence="8 15" id="KW-1133">Transmembrane helix</keyword>
<evidence type="ECO:0000256" key="5">
    <source>
        <dbReference type="ARBA" id="ARBA00014944"/>
    </source>
</evidence>
<evidence type="ECO:0000256" key="9">
    <source>
        <dbReference type="ARBA" id="ARBA00023098"/>
    </source>
</evidence>
<dbReference type="OrthoDB" id="9796672at2"/>
<dbReference type="AlphaFoldDB" id="A0A545U551"/>
<reference evidence="16 17" key="1">
    <citation type="submission" date="2019-07" db="EMBL/GenBank/DDBJ databases">
        <title>Draft genome for Aliikangiella sp. M105.</title>
        <authorList>
            <person name="Wang G."/>
        </authorList>
    </citation>
    <scope>NUCLEOTIDE SEQUENCE [LARGE SCALE GENOMIC DNA]</scope>
    <source>
        <strain evidence="16 17">M105</strain>
    </source>
</reference>
<evidence type="ECO:0000256" key="1">
    <source>
        <dbReference type="ARBA" id="ARBA00004141"/>
    </source>
</evidence>
<evidence type="ECO:0000256" key="4">
    <source>
        <dbReference type="ARBA" id="ARBA00013170"/>
    </source>
</evidence>
<keyword evidence="10 15" id="KW-0472">Membrane</keyword>
<comment type="pathway">
    <text evidence="2">Phospholipid metabolism; phosphatidylglycerol biosynthesis; phosphatidylglycerol from CDP-diacylglycerol: step 1/2.</text>
</comment>
<dbReference type="GO" id="GO:0016020">
    <property type="term" value="C:membrane"/>
    <property type="evidence" value="ECO:0007669"/>
    <property type="project" value="UniProtKB-SubCell"/>
</dbReference>
<accession>A0A545U551</accession>
<evidence type="ECO:0000256" key="13">
    <source>
        <dbReference type="ARBA" id="ARBA00048586"/>
    </source>
</evidence>
<feature type="compositionally biased region" description="Basic and acidic residues" evidence="14">
    <location>
        <begin position="184"/>
        <end position="198"/>
    </location>
</feature>
<evidence type="ECO:0000256" key="8">
    <source>
        <dbReference type="ARBA" id="ARBA00022989"/>
    </source>
</evidence>
<evidence type="ECO:0000256" key="10">
    <source>
        <dbReference type="ARBA" id="ARBA00023136"/>
    </source>
</evidence>
<dbReference type="EC" id="2.7.8.5" evidence="4"/>
<dbReference type="Pfam" id="PF01066">
    <property type="entry name" value="CDP-OH_P_transf"/>
    <property type="match status" value="1"/>
</dbReference>
<dbReference type="PANTHER" id="PTHR14269:SF11">
    <property type="entry name" value="CDP-DIACYLGLYCEROL--GLYCEROL-3-PHOSPHATE 3-PHOSPHATIDYLTRANSFERASE"/>
    <property type="match status" value="1"/>
</dbReference>
<comment type="caution">
    <text evidence="16">The sequence shown here is derived from an EMBL/GenBank/DDBJ whole genome shotgun (WGS) entry which is preliminary data.</text>
</comment>
<dbReference type="InterPro" id="IPR004570">
    <property type="entry name" value="Phosphatidylglycerol_P_synth"/>
</dbReference>
<keyword evidence="12" id="KW-1208">Phospholipid metabolism</keyword>
<evidence type="ECO:0000256" key="15">
    <source>
        <dbReference type="SAM" id="Phobius"/>
    </source>
</evidence>
<name>A0A545U551_9GAMM</name>
<comment type="catalytic activity">
    <reaction evidence="13">
        <text>a CDP-1,2-diacyl-sn-glycerol + sn-glycerol 3-phosphate = a 1,2-diacyl-sn-glycero-3-phospho-(1'-sn-glycero-3'-phosphate) + CMP + H(+)</text>
        <dbReference type="Rhea" id="RHEA:12593"/>
        <dbReference type="ChEBI" id="CHEBI:15378"/>
        <dbReference type="ChEBI" id="CHEBI:57597"/>
        <dbReference type="ChEBI" id="CHEBI:58332"/>
        <dbReference type="ChEBI" id="CHEBI:60110"/>
        <dbReference type="ChEBI" id="CHEBI:60377"/>
        <dbReference type="EC" id="2.7.8.5"/>
    </reaction>
</comment>
<dbReference type="PANTHER" id="PTHR14269">
    <property type="entry name" value="CDP-DIACYLGLYCEROL--GLYCEROL-3-PHOSPHATE 3-PHOSPHATIDYLTRANSFERASE-RELATED"/>
    <property type="match status" value="1"/>
</dbReference>
<feature type="transmembrane region" description="Helical" evidence="15">
    <location>
        <begin position="149"/>
        <end position="172"/>
    </location>
</feature>
<evidence type="ECO:0000256" key="6">
    <source>
        <dbReference type="ARBA" id="ARBA00022516"/>
    </source>
</evidence>
<dbReference type="GO" id="GO:0046474">
    <property type="term" value="P:glycerophospholipid biosynthetic process"/>
    <property type="evidence" value="ECO:0007669"/>
    <property type="project" value="TreeGrafter"/>
</dbReference>
<proteinExistence type="inferred from homology"/>